<accession>A0A7G6X7J1</accession>
<sequence>MHLLLISGSTRAASTNTAVLRTAQHLATFKTTLYDELSALPAFNPDDDRDPLPATVTRLREQVEAADAILFCTPEYAGALPGSFKNLLDWTVGGTGMDRKPVAWINVSSVAAPTGGADAHDSLRKVLGYVNATIVEDACARIPMTRQSIDPDGLVSAAAVVAGIQHCLTTLTNTLA</sequence>
<dbReference type="KEGG" id="kqi:F1D05_35270"/>
<dbReference type="GO" id="GO:0010181">
    <property type="term" value="F:FMN binding"/>
    <property type="evidence" value="ECO:0007669"/>
    <property type="project" value="TreeGrafter"/>
</dbReference>
<dbReference type="SUPFAM" id="SSF52218">
    <property type="entry name" value="Flavoproteins"/>
    <property type="match status" value="1"/>
</dbReference>
<dbReference type="EMBL" id="CP043661">
    <property type="protein sequence ID" value="QNE22206.1"/>
    <property type="molecule type" value="Genomic_DNA"/>
</dbReference>
<dbReference type="PANTHER" id="PTHR30543:SF21">
    <property type="entry name" value="NAD(P)H-DEPENDENT FMN REDUCTASE LOT6"/>
    <property type="match status" value="1"/>
</dbReference>
<reference evidence="2 3" key="2">
    <citation type="journal article" date="2020" name="Microbiol. Resour. Announc.">
        <title>Antarctic desert soil bacteria exhibit high novel natural product potential, evaluated through long-read genome sequencing and comparative genomics.</title>
        <authorList>
            <person name="Benaud N."/>
            <person name="Edwards R.J."/>
            <person name="Amos T.G."/>
            <person name="D'Agostino P.M."/>
            <person name="Gutierrez-Chavez C."/>
            <person name="Montgomery K."/>
            <person name="Nicetic I."/>
            <person name="Ferrari B.C."/>
        </authorList>
    </citation>
    <scope>NUCLEOTIDE SEQUENCE [LARGE SCALE GENOMIC DNA]</scope>
    <source>
        <strain evidence="2 3">SPB151</strain>
    </source>
</reference>
<gene>
    <name evidence="2" type="ORF">F1D05_35270</name>
</gene>
<evidence type="ECO:0000259" key="1">
    <source>
        <dbReference type="Pfam" id="PF03358"/>
    </source>
</evidence>
<reference evidence="3" key="1">
    <citation type="submission" date="2019-09" db="EMBL/GenBank/DDBJ databases">
        <title>Antimicrobial potential of Antarctic Bacteria.</title>
        <authorList>
            <person name="Benaud N."/>
            <person name="Edwards R.J."/>
            <person name="Ferrari B.C."/>
        </authorList>
    </citation>
    <scope>NUCLEOTIDE SEQUENCE [LARGE SCALE GENOMIC DNA]</scope>
    <source>
        <strain evidence="3">SPB151</strain>
    </source>
</reference>
<organism evidence="2 3">
    <name type="scientific">Kribbella qitaiheensis</name>
    <dbReference type="NCBI Taxonomy" id="1544730"/>
    <lineage>
        <taxon>Bacteria</taxon>
        <taxon>Bacillati</taxon>
        <taxon>Actinomycetota</taxon>
        <taxon>Actinomycetes</taxon>
        <taxon>Propionibacteriales</taxon>
        <taxon>Kribbellaceae</taxon>
        <taxon>Kribbella</taxon>
    </lineage>
</organism>
<evidence type="ECO:0000313" key="2">
    <source>
        <dbReference type="EMBL" id="QNE22206.1"/>
    </source>
</evidence>
<dbReference type="Gene3D" id="3.40.50.360">
    <property type="match status" value="1"/>
</dbReference>
<proteinExistence type="predicted"/>
<dbReference type="PANTHER" id="PTHR30543">
    <property type="entry name" value="CHROMATE REDUCTASE"/>
    <property type="match status" value="1"/>
</dbReference>
<keyword evidence="3" id="KW-1185">Reference proteome</keyword>
<dbReference type="InterPro" id="IPR005025">
    <property type="entry name" value="FMN_Rdtase-like_dom"/>
</dbReference>
<dbReference type="GO" id="GO:0016491">
    <property type="term" value="F:oxidoreductase activity"/>
    <property type="evidence" value="ECO:0007669"/>
    <property type="project" value="InterPro"/>
</dbReference>
<feature type="domain" description="NADPH-dependent FMN reductase-like" evidence="1">
    <location>
        <begin position="1"/>
        <end position="138"/>
    </location>
</feature>
<dbReference type="InterPro" id="IPR050712">
    <property type="entry name" value="NAD(P)H-dep_reductase"/>
</dbReference>
<evidence type="ECO:0000313" key="3">
    <source>
        <dbReference type="Proteomes" id="UP000515563"/>
    </source>
</evidence>
<dbReference type="Pfam" id="PF03358">
    <property type="entry name" value="FMN_red"/>
    <property type="match status" value="1"/>
</dbReference>
<dbReference type="RefSeq" id="WP_185444617.1">
    <property type="nucleotide sequence ID" value="NZ_CP043661.1"/>
</dbReference>
<dbReference type="InterPro" id="IPR029039">
    <property type="entry name" value="Flavoprotein-like_sf"/>
</dbReference>
<protein>
    <submittedName>
        <fullName evidence="2">NAD(P)H-dependent oxidoreductase</fullName>
    </submittedName>
</protein>
<name>A0A7G6X7J1_9ACTN</name>
<dbReference type="GO" id="GO:0005829">
    <property type="term" value="C:cytosol"/>
    <property type="evidence" value="ECO:0007669"/>
    <property type="project" value="TreeGrafter"/>
</dbReference>
<dbReference type="Proteomes" id="UP000515563">
    <property type="component" value="Chromosome"/>
</dbReference>
<dbReference type="AlphaFoldDB" id="A0A7G6X7J1"/>